<dbReference type="STRING" id="6248.A0A0K0EJ67"/>
<name>A0A0K0EJ67_STRER</name>
<reference evidence="3" key="1">
    <citation type="submission" date="2015-08" db="UniProtKB">
        <authorList>
            <consortium name="WormBaseParasite"/>
        </authorList>
    </citation>
    <scope>IDENTIFICATION</scope>
</reference>
<evidence type="ECO:0000313" key="3">
    <source>
        <dbReference type="WBParaSite" id="SSTP_0000951650.1"/>
    </source>
</evidence>
<dbReference type="WBParaSite" id="SSTP_0000951650.1">
    <property type="protein sequence ID" value="SSTP_0000951650.1"/>
    <property type="gene ID" value="SSTP_0000951650"/>
</dbReference>
<sequence>MSSHNSIQVEDIDKVEELIKKSGCWEAHLRLSDCMVENSDWRKCQKEVKEFRICMVDKNNHQKKAKN</sequence>
<evidence type="ECO:0000259" key="2">
    <source>
        <dbReference type="Pfam" id="PF06747"/>
    </source>
</evidence>
<keyword evidence="1" id="KW-1015">Disulfide bond</keyword>
<dbReference type="PROSITE" id="PS51808">
    <property type="entry name" value="CHCH"/>
    <property type="match status" value="1"/>
</dbReference>
<feature type="domain" description="CHCH" evidence="2">
    <location>
        <begin position="29"/>
        <end position="55"/>
    </location>
</feature>
<dbReference type="InterPro" id="IPR039870">
    <property type="entry name" value="Coa4-like"/>
</dbReference>
<dbReference type="PANTHER" id="PTHR13639:SF2">
    <property type="entry name" value="CYTOCHROME C OXIDASE ASSEMBLY FACTOR 4 HOMOLOG, MITOCHONDRIAL"/>
    <property type="match status" value="1"/>
</dbReference>
<evidence type="ECO:0000256" key="1">
    <source>
        <dbReference type="ARBA" id="ARBA00023157"/>
    </source>
</evidence>
<organism evidence="3">
    <name type="scientific">Strongyloides stercoralis</name>
    <name type="common">Threadworm</name>
    <dbReference type="NCBI Taxonomy" id="6248"/>
    <lineage>
        <taxon>Eukaryota</taxon>
        <taxon>Metazoa</taxon>
        <taxon>Ecdysozoa</taxon>
        <taxon>Nematoda</taxon>
        <taxon>Chromadorea</taxon>
        <taxon>Rhabditida</taxon>
        <taxon>Tylenchina</taxon>
        <taxon>Panagrolaimomorpha</taxon>
        <taxon>Strongyloidoidea</taxon>
        <taxon>Strongyloididae</taxon>
        <taxon>Strongyloides</taxon>
    </lineage>
</organism>
<dbReference type="PANTHER" id="PTHR13639">
    <property type="entry name" value="CYTOCHROME C OXIDASE ASSEMBLY FACTOR 4 HOMOLOG, MITOCHONDRIAL"/>
    <property type="match status" value="1"/>
</dbReference>
<dbReference type="AlphaFoldDB" id="A0A0K0EJ67"/>
<protein>
    <submittedName>
        <fullName evidence="3">CHCH domain-containing protein</fullName>
    </submittedName>
</protein>
<accession>A0A0K0EJ67</accession>
<proteinExistence type="predicted"/>
<dbReference type="InterPro" id="IPR010625">
    <property type="entry name" value="CHCH"/>
</dbReference>
<dbReference type="Pfam" id="PF06747">
    <property type="entry name" value="CHCH"/>
    <property type="match status" value="1"/>
</dbReference>
<dbReference type="GO" id="GO:0005758">
    <property type="term" value="C:mitochondrial intermembrane space"/>
    <property type="evidence" value="ECO:0007669"/>
    <property type="project" value="InterPro"/>
</dbReference>
<dbReference type="GO" id="GO:0033617">
    <property type="term" value="P:mitochondrial respiratory chain complex IV assembly"/>
    <property type="evidence" value="ECO:0007669"/>
    <property type="project" value="InterPro"/>
</dbReference>